<dbReference type="SUPFAM" id="SSF50249">
    <property type="entry name" value="Nucleic acid-binding proteins"/>
    <property type="match status" value="1"/>
</dbReference>
<dbReference type="InterPro" id="IPR012340">
    <property type="entry name" value="NA-bd_OB-fold"/>
</dbReference>
<sequence>MAPKGPTPDKARLGLPDRWLHCPKTGTIVNDLFFPFKTPLCKMYDQQIPERKWKFSPADVFSSPFLNGRRIGLWIDLTNTDRYYFPDEVTEKSCRYVKMAMAGRGMSPTKEETDTFIKIVTEFHEKNADLLVGLHCTHGFNRTGFLIAAYLFQVNEYGLDAAIREFAENRQGGIYKQDYIDDLYTRYEPLEDERVMAPEKPDWEREHHYTDGSNQNNNGTASSSQANFANGFPLLISYFLSKTYQYSGNGNQSASSSNGKNNGAGVKQFMDGLVKGARHVEDPGKKSILQAKVLIALNEIHEMPFQIQELCKWSKQGFPGLQPVSLSRDNINCFEKEPYMVSWKADGMRYIVYINDGEVYAFDRDNEVFEIDNLDFVNNDGSPLKGTVVDTEVIIDKVEEHGILRDHPRMLIYDVMRIGGFNVMKEPFSKRFKIISTEIIDKRDAGFRSGKLRRERQTMSVRRKDFYVLETTWKLFERKFVKNVGHEIDGLIFQPTDRQYETGRCDKVLKWKPPSHNSVDFLLKITKVCREGMLPEWTGHLFVQNQREPFGSMKATASLRQYDGKIIECTLKVNERGQATEWVFMRERTDKSLPNGLRTAQNVLDTMLRPVTEEYLLGSINHALRVLDARKREHLSHEGHSDPKRPRVQ</sequence>
<feature type="active site" description="Phosphocysteine intermediate" evidence="11">
    <location>
        <position position="136"/>
    </location>
</feature>
<dbReference type="InterPro" id="IPR000387">
    <property type="entry name" value="Tyr_Pase_dom"/>
</dbReference>
<evidence type="ECO:0000256" key="9">
    <source>
        <dbReference type="ARBA" id="ARBA00044624"/>
    </source>
</evidence>
<feature type="domain" description="Tyrosine specific protein phosphatases" evidence="15">
    <location>
        <begin position="114"/>
        <end position="181"/>
    </location>
</feature>
<dbReference type="PIRSF" id="PIRSF036958">
    <property type="entry name" value="mRNA_capping_HCE"/>
    <property type="match status" value="1"/>
</dbReference>
<comment type="catalytic activity">
    <reaction evidence="10">
        <text>a 5'-end triphospho-ribonucleoside in mRNA + H2O = a 5'-end diphospho-ribonucleoside in mRNA + phosphate + H(+)</text>
        <dbReference type="Rhea" id="RHEA:67004"/>
        <dbReference type="Rhea" id="RHEA-COMP:17164"/>
        <dbReference type="Rhea" id="RHEA-COMP:17165"/>
        <dbReference type="ChEBI" id="CHEBI:15377"/>
        <dbReference type="ChEBI" id="CHEBI:15378"/>
        <dbReference type="ChEBI" id="CHEBI:43474"/>
        <dbReference type="ChEBI" id="CHEBI:167616"/>
        <dbReference type="ChEBI" id="CHEBI:167618"/>
        <dbReference type="EC" id="3.6.1.74"/>
    </reaction>
</comment>
<keyword evidence="7 10" id="KW-0342">GTP-binding</keyword>
<dbReference type="PANTHER" id="PTHR10367:SF17">
    <property type="entry name" value="MRNA-CAPPING ENZYME"/>
    <property type="match status" value="1"/>
</dbReference>
<dbReference type="SUPFAM" id="SSF56091">
    <property type="entry name" value="DNA ligase/mRNA capping enzyme, catalytic domain"/>
    <property type="match status" value="1"/>
</dbReference>
<evidence type="ECO:0000256" key="6">
    <source>
        <dbReference type="ARBA" id="ARBA00023042"/>
    </source>
</evidence>
<evidence type="ECO:0000256" key="12">
    <source>
        <dbReference type="PIRSR" id="PIRSR036958-2"/>
    </source>
</evidence>
<keyword evidence="2 10" id="KW-0507">mRNA processing</keyword>
<evidence type="ECO:0000313" key="18">
    <source>
        <dbReference type="WormBase" id="CBG03700"/>
    </source>
</evidence>
<evidence type="ECO:0000313" key="17">
    <source>
        <dbReference type="Proteomes" id="UP000008549"/>
    </source>
</evidence>
<dbReference type="eggNOG" id="KOG2386">
    <property type="taxonomic scope" value="Eukaryota"/>
</dbReference>
<dbReference type="Proteomes" id="UP000008549">
    <property type="component" value="Unassembled WGS sequence"/>
</dbReference>
<comment type="function">
    <text evidence="10">Bifunctional mRNA-capping enzyme exhibiting RNA 5'-triphosphate monophosphatase activity in the N-terminal part and mRNA guanylyltransferase activity in the C-terminal part. Catalyzes the first two steps of cap formation: by removing the gamma-phosphate from the 5'-triphosphate end of nascent mRNA to yield a diphosphate end, and by transferring the GMP moiety of GTP to the 5'-diphosphate terminus of RNA via a covalent enzyme-GMP reaction intermediate.</text>
</comment>
<proteinExistence type="inferred from homology"/>
<dbReference type="CDD" id="cd07895">
    <property type="entry name" value="Adenylation_mRNA_capping"/>
    <property type="match status" value="1"/>
</dbReference>
<keyword evidence="17" id="KW-1185">Reference proteome</keyword>
<comment type="subcellular location">
    <subcellularLocation>
        <location evidence="1 10">Nucleus</location>
    </subcellularLocation>
</comment>
<dbReference type="Gene3D" id="3.90.190.10">
    <property type="entry name" value="Protein tyrosine phosphatase superfamily"/>
    <property type="match status" value="1"/>
</dbReference>
<dbReference type="EC" id="3.6.1.74" evidence="10"/>
<dbReference type="GO" id="GO:0006370">
    <property type="term" value="P:7-methylguanosine mRNA capping"/>
    <property type="evidence" value="ECO:0000318"/>
    <property type="project" value="GO_Central"/>
</dbReference>
<feature type="compositionally biased region" description="Basic and acidic residues" evidence="14">
    <location>
        <begin position="195"/>
        <end position="210"/>
    </location>
</feature>
<dbReference type="GO" id="GO:0005634">
    <property type="term" value="C:nucleus"/>
    <property type="evidence" value="ECO:0007669"/>
    <property type="project" value="UniProtKB-SubCell"/>
</dbReference>
<dbReference type="OMA" id="RNMERDT"/>
<gene>
    <name evidence="18" type="primary">cel-1</name>
    <name evidence="16" type="synonym">Cbr-cel-1</name>
    <name evidence="18" type="ORF">CBG03700</name>
    <name evidence="16" type="ORF">CBG_03700</name>
</gene>
<dbReference type="SUPFAM" id="SSF52799">
    <property type="entry name" value="(Phosphotyrosine protein) phosphatases II"/>
    <property type="match status" value="1"/>
</dbReference>
<evidence type="ECO:0000256" key="14">
    <source>
        <dbReference type="SAM" id="MobiDB-lite"/>
    </source>
</evidence>
<comment type="similarity">
    <text evidence="10">In the C-terminal section; belongs to the eukaryotic GTase family.</text>
</comment>
<dbReference type="STRING" id="6238.A8WWH8"/>
<dbReference type="FunCoup" id="A8WWH8">
    <property type="interactions" value="3221"/>
</dbReference>
<evidence type="ECO:0000256" key="13">
    <source>
        <dbReference type="PIRSR" id="PIRSR036958-3"/>
    </source>
</evidence>
<dbReference type="GO" id="GO:0005525">
    <property type="term" value="F:GTP binding"/>
    <property type="evidence" value="ECO:0007669"/>
    <property type="project" value="UniProtKB-UniRule"/>
</dbReference>
<dbReference type="Pfam" id="PF01331">
    <property type="entry name" value="mRNA_cap_enzyme"/>
    <property type="match status" value="1"/>
</dbReference>
<evidence type="ECO:0000313" key="16">
    <source>
        <dbReference type="EMBL" id="CAP24550.2"/>
    </source>
</evidence>
<feature type="binding site" evidence="13">
    <location>
        <begin position="390"/>
        <end position="392"/>
    </location>
    <ligand>
        <name>GTP</name>
        <dbReference type="ChEBI" id="CHEBI:37565"/>
    </ligand>
</feature>
<keyword evidence="4 10" id="KW-0548">Nucleotidyltransferase</keyword>
<dbReference type="Gene3D" id="2.40.50.140">
    <property type="entry name" value="Nucleic acid-binding proteins"/>
    <property type="match status" value="1"/>
</dbReference>
<dbReference type="FunFam" id="2.40.50.140:FF:000291">
    <property type="entry name" value="mRNA-capping enzyme"/>
    <property type="match status" value="1"/>
</dbReference>
<feature type="active site" description="N6-GMP-lysine intermediate" evidence="12">
    <location>
        <position position="344"/>
    </location>
</feature>
<keyword evidence="3 10" id="KW-0808">Transferase</keyword>
<dbReference type="Pfam" id="PF03919">
    <property type="entry name" value="mRNA_cap_C"/>
    <property type="match status" value="1"/>
</dbReference>
<evidence type="ECO:0000256" key="11">
    <source>
        <dbReference type="PIRSR" id="PIRSR036958-1"/>
    </source>
</evidence>
<reference evidence="16 17" key="2">
    <citation type="journal article" date="2011" name="PLoS Genet.">
        <title>Caenorhabditis briggsae recombinant inbred line genotypes reveal inter-strain incompatibility and the evolution of recombination.</title>
        <authorList>
            <person name="Ross J.A."/>
            <person name="Koboldt D.C."/>
            <person name="Staisch J.E."/>
            <person name="Chamberlin H.M."/>
            <person name="Gupta B.P."/>
            <person name="Miller R.D."/>
            <person name="Baird S.E."/>
            <person name="Haag E.S."/>
        </authorList>
    </citation>
    <scope>NUCLEOTIDE SEQUENCE [LARGE SCALE GENOMIC DNA]</scope>
    <source>
        <strain evidence="16 17">AF16</strain>
    </source>
</reference>
<feature type="compositionally biased region" description="Polar residues" evidence="14">
    <location>
        <begin position="211"/>
        <end position="223"/>
    </location>
</feature>
<dbReference type="HOGENOM" id="CLU_021710_3_0_1"/>
<accession>A8WWH8</accession>
<dbReference type="WormBase" id="CBG03700">
    <property type="protein sequence ID" value="CBP14803"/>
    <property type="gene ID" value="WBGene00026504"/>
    <property type="gene designation" value="Cbr-cel-1"/>
</dbReference>
<feature type="binding site" evidence="13">
    <location>
        <position position="364"/>
    </location>
    <ligand>
        <name>GTP</name>
        <dbReference type="ChEBI" id="CHEBI:37565"/>
    </ligand>
</feature>
<dbReference type="GO" id="GO:0004721">
    <property type="term" value="F:phosphoprotein phosphatase activity"/>
    <property type="evidence" value="ECO:0007669"/>
    <property type="project" value="UniProtKB-UniRule"/>
</dbReference>
<dbReference type="GO" id="GO:0005524">
    <property type="term" value="F:ATP binding"/>
    <property type="evidence" value="ECO:0007669"/>
    <property type="project" value="InterPro"/>
</dbReference>
<dbReference type="InterPro" id="IPR029021">
    <property type="entry name" value="Prot-tyrosine_phosphatase-like"/>
</dbReference>
<feature type="binding site" evidence="13">
    <location>
        <begin position="510"/>
        <end position="512"/>
    </location>
    <ligand>
        <name>GTP</name>
        <dbReference type="ChEBI" id="CHEBI:37565"/>
    </ligand>
</feature>
<dbReference type="InterPro" id="IPR016130">
    <property type="entry name" value="Tyr_Pase_AS"/>
</dbReference>
<dbReference type="GO" id="GO:0004651">
    <property type="term" value="F:polynucleotide 5'-phosphatase activity"/>
    <property type="evidence" value="ECO:0007669"/>
    <property type="project" value="UniProtKB-UniRule"/>
</dbReference>
<dbReference type="PROSITE" id="PS50056">
    <property type="entry name" value="TYR_PHOSPHATASE_2"/>
    <property type="match status" value="1"/>
</dbReference>
<evidence type="ECO:0000256" key="8">
    <source>
        <dbReference type="ARBA" id="ARBA00023242"/>
    </source>
</evidence>
<keyword evidence="6 10" id="KW-0506">mRNA capping</keyword>
<dbReference type="Pfam" id="PF00782">
    <property type="entry name" value="DSPc"/>
    <property type="match status" value="1"/>
</dbReference>
<reference evidence="16 17" key="1">
    <citation type="journal article" date="2003" name="PLoS Biol.">
        <title>The genome sequence of Caenorhabditis briggsae: a platform for comparative genomics.</title>
        <authorList>
            <person name="Stein L.D."/>
            <person name="Bao Z."/>
            <person name="Blasiar D."/>
            <person name="Blumenthal T."/>
            <person name="Brent M.R."/>
            <person name="Chen N."/>
            <person name="Chinwalla A."/>
            <person name="Clarke L."/>
            <person name="Clee C."/>
            <person name="Coghlan A."/>
            <person name="Coulson A."/>
            <person name="D'Eustachio P."/>
            <person name="Fitch D.H."/>
            <person name="Fulton L.A."/>
            <person name="Fulton R.E."/>
            <person name="Griffiths-Jones S."/>
            <person name="Harris T.W."/>
            <person name="Hillier L.W."/>
            <person name="Kamath R."/>
            <person name="Kuwabara P.E."/>
            <person name="Mardis E.R."/>
            <person name="Marra M.A."/>
            <person name="Miner T.L."/>
            <person name="Minx P."/>
            <person name="Mullikin J.C."/>
            <person name="Plumb R.W."/>
            <person name="Rogers J."/>
            <person name="Schein J.E."/>
            <person name="Sohrmann M."/>
            <person name="Spieth J."/>
            <person name="Stajich J.E."/>
            <person name="Wei C."/>
            <person name="Willey D."/>
            <person name="Wilson R.K."/>
            <person name="Durbin R."/>
            <person name="Waterston R.H."/>
        </authorList>
    </citation>
    <scope>NUCLEOTIDE SEQUENCE [LARGE SCALE GENOMIC DNA]</scope>
    <source>
        <strain evidence="16 17">AF16</strain>
    </source>
</reference>
<dbReference type="InterPro" id="IPR000340">
    <property type="entry name" value="Dual-sp_phosphatase_cat-dom"/>
</dbReference>
<evidence type="ECO:0000256" key="2">
    <source>
        <dbReference type="ARBA" id="ARBA00022664"/>
    </source>
</evidence>
<evidence type="ECO:0000259" key="15">
    <source>
        <dbReference type="PROSITE" id="PS50056"/>
    </source>
</evidence>
<keyword evidence="10" id="KW-0378">Hydrolase</keyword>
<dbReference type="EC" id="2.7.7.50" evidence="10"/>
<dbReference type="InParanoid" id="A8WWH8"/>
<comment type="catalytic activity">
    <reaction evidence="9">
        <text>a 5'-end diphospho-ribonucleoside in mRNA + GTP + H(+) = a 5'-end (5'-triphosphoguanosine)-ribonucleoside in mRNA + diphosphate</text>
        <dbReference type="Rhea" id="RHEA:67012"/>
        <dbReference type="Rhea" id="RHEA-COMP:17165"/>
        <dbReference type="Rhea" id="RHEA-COMP:17166"/>
        <dbReference type="ChEBI" id="CHEBI:15378"/>
        <dbReference type="ChEBI" id="CHEBI:33019"/>
        <dbReference type="ChEBI" id="CHEBI:37565"/>
        <dbReference type="ChEBI" id="CHEBI:167616"/>
        <dbReference type="ChEBI" id="CHEBI:167617"/>
        <dbReference type="EC" id="2.7.7.50"/>
    </reaction>
    <physiologicalReaction direction="left-to-right" evidence="9">
        <dbReference type="Rhea" id="RHEA:67013"/>
    </physiologicalReaction>
</comment>
<organism evidence="16 17">
    <name type="scientific">Caenorhabditis briggsae</name>
    <dbReference type="NCBI Taxonomy" id="6238"/>
    <lineage>
        <taxon>Eukaryota</taxon>
        <taxon>Metazoa</taxon>
        <taxon>Ecdysozoa</taxon>
        <taxon>Nematoda</taxon>
        <taxon>Chromadorea</taxon>
        <taxon>Rhabditida</taxon>
        <taxon>Rhabditina</taxon>
        <taxon>Rhabditomorpha</taxon>
        <taxon>Rhabditoidea</taxon>
        <taxon>Rhabditidae</taxon>
        <taxon>Peloderinae</taxon>
        <taxon>Caenorhabditis</taxon>
    </lineage>
</organism>
<evidence type="ECO:0000256" key="4">
    <source>
        <dbReference type="ARBA" id="ARBA00022695"/>
    </source>
</evidence>
<evidence type="ECO:0000256" key="5">
    <source>
        <dbReference type="ARBA" id="ARBA00022741"/>
    </source>
</evidence>
<dbReference type="EMBL" id="HE600990">
    <property type="protein sequence ID" value="CAP24550.2"/>
    <property type="molecule type" value="Genomic_DNA"/>
</dbReference>
<feature type="binding site" evidence="13">
    <location>
        <position position="349"/>
    </location>
    <ligand>
        <name>GTP</name>
        <dbReference type="ChEBI" id="CHEBI:37565"/>
    </ligand>
</feature>
<comment type="similarity">
    <text evidence="10">In the N-terminal section; belongs to the non-receptor class of the protein-tyrosine phosphatase family.</text>
</comment>
<dbReference type="InterPro" id="IPR051029">
    <property type="entry name" value="mRNA_Capping_Enz/RNA_Phosphat"/>
</dbReference>
<evidence type="ECO:0000256" key="3">
    <source>
        <dbReference type="ARBA" id="ARBA00022679"/>
    </source>
</evidence>
<dbReference type="InterPro" id="IPR013846">
    <property type="entry name" value="mRNA_cap_enzyme_C"/>
</dbReference>
<dbReference type="AlphaFoldDB" id="A8WWH8"/>
<name>A8WWH8_CAEBR</name>
<evidence type="ECO:0000256" key="10">
    <source>
        <dbReference type="PIRNR" id="PIRNR036958"/>
    </source>
</evidence>
<keyword evidence="5 10" id="KW-0547">Nucleotide-binding</keyword>
<dbReference type="GO" id="GO:0004484">
    <property type="term" value="F:mRNA guanylyltransferase activity"/>
    <property type="evidence" value="ECO:0000318"/>
    <property type="project" value="GO_Central"/>
</dbReference>
<dbReference type="InterPro" id="IPR017074">
    <property type="entry name" value="mRNA_cap_enz_bifunc"/>
</dbReference>
<dbReference type="PANTHER" id="PTHR10367">
    <property type="entry name" value="MRNA-CAPPING ENZYME"/>
    <property type="match status" value="1"/>
</dbReference>
<feature type="region of interest" description="Disordered" evidence="14">
    <location>
        <begin position="195"/>
        <end position="223"/>
    </location>
</feature>
<dbReference type="GO" id="GO:0140818">
    <property type="term" value="F:mRNA 5'-triphosphate monophosphatase activity"/>
    <property type="evidence" value="ECO:0007669"/>
    <property type="project" value="UniProtKB-EC"/>
</dbReference>
<dbReference type="InterPro" id="IPR001339">
    <property type="entry name" value="mRNA_cap_enzyme_adenylation"/>
</dbReference>
<dbReference type="PROSITE" id="PS00383">
    <property type="entry name" value="TYR_PHOSPHATASE_1"/>
    <property type="match status" value="1"/>
</dbReference>
<evidence type="ECO:0000256" key="7">
    <source>
        <dbReference type="ARBA" id="ARBA00023134"/>
    </source>
</evidence>
<protein>
    <recommendedName>
        <fullName evidence="10">mRNA-capping enzyme</fullName>
    </recommendedName>
    <domain>
        <recommendedName>
            <fullName evidence="10">mRNA 5'-triphosphate monophosphatase</fullName>
            <ecNumber evidence="10">3.6.1.74</ecNumber>
        </recommendedName>
        <alternativeName>
            <fullName evidence="10">mRNA 5'-phosphatase</fullName>
        </alternativeName>
    </domain>
    <domain>
        <recommendedName>
            <fullName evidence="10">mRNA guanylyltransferase</fullName>
            <ecNumber evidence="10">2.7.7.50</ecNumber>
        </recommendedName>
        <alternativeName>
            <fullName evidence="10">GTP--RNA guanylyltransferase</fullName>
            <shortName evidence="10">GTase</shortName>
        </alternativeName>
    </domain>
</protein>
<keyword evidence="8 10" id="KW-0539">Nucleus</keyword>
<feature type="binding site" evidence="13">
    <location>
        <begin position="586"/>
        <end position="591"/>
    </location>
    <ligand>
        <name>GTP</name>
        <dbReference type="ChEBI" id="CHEBI:37565"/>
    </ligand>
</feature>
<evidence type="ECO:0000256" key="1">
    <source>
        <dbReference type="ARBA" id="ARBA00004123"/>
    </source>
</evidence>
<dbReference type="Gene3D" id="3.30.470.30">
    <property type="entry name" value="DNA ligase/mRNA capping enzyme"/>
    <property type="match status" value="1"/>
</dbReference>